<feature type="compositionally biased region" description="Basic and acidic residues" evidence="7">
    <location>
        <begin position="71"/>
        <end position="85"/>
    </location>
</feature>
<sequence>MRMQNSLLAIWGQEKLEEDGFGEFDEDEEDEGEVLNDEDDSEDDAEEEDDENPRDTIERLKDDLFAEEESDQQHDLSTHEKRMAALKEQISELEAENVGEKDWQLMGEADSRSRPQNSLLEEDLEFERVQKPVPVITEEVVQSLEERIKARIREGRFDDVVRIRPLEDKPFLPSRLFELNDSKSKESLSQIYENEYVATQTGGIAGEDRDGKLKKEHDEIENLWEGICHKLDALCNAHFAPKQPKATISSISNVSTATLESALPTTQSVSTMLAPEEVFAPAASDLRARSEMTPAEKQALRGKQRKARKKSRDLLDKNVDKYAKSKKGGSVKKQKEEALKSVVKAGKGVTVVGKKSKEFEKGKGRKRGQHESCDVYVCIR</sequence>
<keyword evidence="5" id="KW-0687">Ribonucleoprotein</keyword>
<evidence type="ECO:0000256" key="7">
    <source>
        <dbReference type="SAM" id="MobiDB-lite"/>
    </source>
</evidence>
<evidence type="ECO:0000313" key="8">
    <source>
        <dbReference type="EMBL" id="KAL0065137.1"/>
    </source>
</evidence>
<comment type="subcellular location">
    <subcellularLocation>
        <location evidence="1">Nucleus</location>
        <location evidence="1">Nucleolus</location>
    </subcellularLocation>
</comment>
<proteinExistence type="inferred from homology"/>
<reference evidence="8 9" key="1">
    <citation type="submission" date="2024-05" db="EMBL/GenBank/DDBJ databases">
        <title>A draft genome resource for the thread blight pathogen Marasmius tenuissimus strain MS-2.</title>
        <authorList>
            <person name="Yulfo-Soto G.E."/>
            <person name="Baruah I.K."/>
            <person name="Amoako-Attah I."/>
            <person name="Bukari Y."/>
            <person name="Meinhardt L.W."/>
            <person name="Bailey B.A."/>
            <person name="Cohen S.P."/>
        </authorList>
    </citation>
    <scope>NUCLEOTIDE SEQUENCE [LARGE SCALE GENOMIC DNA]</scope>
    <source>
        <strain evidence="8 9">MS-2</strain>
    </source>
</reference>
<organism evidence="8 9">
    <name type="scientific">Marasmius tenuissimus</name>
    <dbReference type="NCBI Taxonomy" id="585030"/>
    <lineage>
        <taxon>Eukaryota</taxon>
        <taxon>Fungi</taxon>
        <taxon>Dikarya</taxon>
        <taxon>Basidiomycota</taxon>
        <taxon>Agaricomycotina</taxon>
        <taxon>Agaricomycetes</taxon>
        <taxon>Agaricomycetidae</taxon>
        <taxon>Agaricales</taxon>
        <taxon>Marasmiineae</taxon>
        <taxon>Marasmiaceae</taxon>
        <taxon>Marasmius</taxon>
    </lineage>
</organism>
<keyword evidence="9" id="KW-1185">Reference proteome</keyword>
<feature type="region of interest" description="Disordered" evidence="7">
    <location>
        <begin position="289"/>
        <end position="336"/>
    </location>
</feature>
<dbReference type="Pfam" id="PF04006">
    <property type="entry name" value="Mpp10"/>
    <property type="match status" value="1"/>
</dbReference>
<evidence type="ECO:0000256" key="6">
    <source>
        <dbReference type="ARBA" id="ARBA00029455"/>
    </source>
</evidence>
<evidence type="ECO:0000256" key="4">
    <source>
        <dbReference type="ARBA" id="ARBA00023242"/>
    </source>
</evidence>
<feature type="compositionally biased region" description="Basic and acidic residues" evidence="7">
    <location>
        <begin position="312"/>
        <end position="323"/>
    </location>
</feature>
<comment type="similarity">
    <text evidence="6">Belongs to the MPP10 family.</text>
</comment>
<feature type="compositionally biased region" description="Basic and acidic residues" evidence="7">
    <location>
        <begin position="53"/>
        <end position="64"/>
    </location>
</feature>
<dbReference type="Proteomes" id="UP001437256">
    <property type="component" value="Unassembled WGS sequence"/>
</dbReference>
<dbReference type="PANTHER" id="PTHR17039">
    <property type="entry name" value="U3 SMALL NUCLEOLAR RIBONUCLEOPROTEIN PROTEIN MPP10"/>
    <property type="match status" value="1"/>
</dbReference>
<feature type="region of interest" description="Disordered" evidence="7">
    <location>
        <begin position="1"/>
        <end position="99"/>
    </location>
</feature>
<feature type="compositionally biased region" description="Acidic residues" evidence="7">
    <location>
        <begin position="16"/>
        <end position="52"/>
    </location>
</feature>
<comment type="caution">
    <text evidence="8">The sequence shown here is derived from an EMBL/GenBank/DDBJ whole genome shotgun (WGS) entry which is preliminary data.</text>
</comment>
<evidence type="ECO:0000256" key="1">
    <source>
        <dbReference type="ARBA" id="ARBA00004604"/>
    </source>
</evidence>
<keyword evidence="4" id="KW-0539">Nucleus</keyword>
<evidence type="ECO:0000256" key="2">
    <source>
        <dbReference type="ARBA" id="ARBA00022517"/>
    </source>
</evidence>
<gene>
    <name evidence="8" type="primary">MPP10_2</name>
    <name evidence="8" type="ORF">AAF712_007973</name>
</gene>
<dbReference type="EMBL" id="JBBXMP010000052">
    <property type="protein sequence ID" value="KAL0065137.1"/>
    <property type="molecule type" value="Genomic_DNA"/>
</dbReference>
<name>A0ABR2ZVP7_9AGAR</name>
<feature type="compositionally biased region" description="Basic residues" evidence="7">
    <location>
        <begin position="300"/>
        <end position="311"/>
    </location>
</feature>
<dbReference type="PANTHER" id="PTHR17039:SF0">
    <property type="entry name" value="U3 SMALL NUCLEOLAR RIBONUCLEOPROTEIN PROTEIN MPP10"/>
    <property type="match status" value="1"/>
</dbReference>
<evidence type="ECO:0000313" key="9">
    <source>
        <dbReference type="Proteomes" id="UP001437256"/>
    </source>
</evidence>
<accession>A0ABR2ZVP7</accession>
<protein>
    <submittedName>
        <fullName evidence="8">U3 snoRNP protein</fullName>
    </submittedName>
</protein>
<keyword evidence="2" id="KW-0690">Ribosome biogenesis</keyword>
<evidence type="ECO:0000256" key="3">
    <source>
        <dbReference type="ARBA" id="ARBA00022552"/>
    </source>
</evidence>
<keyword evidence="3" id="KW-0698">rRNA processing</keyword>
<evidence type="ECO:0000256" key="5">
    <source>
        <dbReference type="ARBA" id="ARBA00023274"/>
    </source>
</evidence>
<dbReference type="InterPro" id="IPR012173">
    <property type="entry name" value="Mpp10"/>
</dbReference>